<accession>A0A6J6G073</accession>
<proteinExistence type="predicted"/>
<feature type="compositionally biased region" description="Basic and acidic residues" evidence="1">
    <location>
        <begin position="94"/>
        <end position="106"/>
    </location>
</feature>
<sequence length="126" mass="14327">MFNTHVERAFGQFHTRLRLNESDRRIENIEHLRPTSNSGLGLVEDLADLGNRSEDQLHEEQTGHQTAGVEAPRFTEPNASHSHRCQRNTAEGITQREHEREPTSGAHLRLELRLDGIVKTSTRTAL</sequence>
<feature type="compositionally biased region" description="Basic and acidic residues" evidence="1">
    <location>
        <begin position="51"/>
        <end position="62"/>
    </location>
</feature>
<organism evidence="2">
    <name type="scientific">freshwater metagenome</name>
    <dbReference type="NCBI Taxonomy" id="449393"/>
    <lineage>
        <taxon>unclassified sequences</taxon>
        <taxon>metagenomes</taxon>
        <taxon>ecological metagenomes</taxon>
    </lineage>
</organism>
<evidence type="ECO:0000256" key="1">
    <source>
        <dbReference type="SAM" id="MobiDB-lite"/>
    </source>
</evidence>
<reference evidence="2" key="1">
    <citation type="submission" date="2020-05" db="EMBL/GenBank/DDBJ databases">
        <authorList>
            <person name="Chiriac C."/>
            <person name="Salcher M."/>
            <person name="Ghai R."/>
            <person name="Kavagutti S V."/>
        </authorList>
    </citation>
    <scope>NUCLEOTIDE SEQUENCE</scope>
</reference>
<gene>
    <name evidence="2" type="ORF">UFOPK1711_01910</name>
</gene>
<name>A0A6J6G073_9ZZZZ</name>
<dbReference type="EMBL" id="CAEZTR010000191">
    <property type="protein sequence ID" value="CAB4592573.1"/>
    <property type="molecule type" value="Genomic_DNA"/>
</dbReference>
<dbReference type="AlphaFoldDB" id="A0A6J6G073"/>
<evidence type="ECO:0000313" key="2">
    <source>
        <dbReference type="EMBL" id="CAB4592573.1"/>
    </source>
</evidence>
<protein>
    <submittedName>
        <fullName evidence="2">Unannotated protein</fullName>
    </submittedName>
</protein>
<feature type="region of interest" description="Disordered" evidence="1">
    <location>
        <begin position="48"/>
        <end position="106"/>
    </location>
</feature>